<dbReference type="InterPro" id="IPR036412">
    <property type="entry name" value="HAD-like_sf"/>
</dbReference>
<protein>
    <recommendedName>
        <fullName evidence="3">HAD superfamily hydrolase</fullName>
    </recommendedName>
</protein>
<dbReference type="AlphaFoldDB" id="A0A9P8L709"/>
<proteinExistence type="predicted"/>
<comment type="caution">
    <text evidence="1">The sequence shown here is derived from an EMBL/GenBank/DDBJ whole genome shotgun (WGS) entry which is preliminary data.</text>
</comment>
<dbReference type="Gene3D" id="1.10.150.240">
    <property type="entry name" value="Putative phosphatase, domain 2"/>
    <property type="match status" value="1"/>
</dbReference>
<dbReference type="PANTHER" id="PTHR18901">
    <property type="entry name" value="2-DEOXYGLUCOSE-6-PHOSPHATE PHOSPHATASE 2"/>
    <property type="match status" value="1"/>
</dbReference>
<sequence>MTQKIIDFPTVRACLFDVDGLLIDSEDIYSEVTNIILREHGKPDLPWDIKAQLQGRPGPEASEYQERQKALQREKFVNSQPLPGVSTLLHNLANCSTPHVHIALATSSYKVNYEVKTGHLSHIFSIFHDERKVLGDDPRIPSGRGKPLPDIFLLALKTINDGIRRDGIEPEIKPEECLVFEDSVPGIEAGRRAGMRVVWVPHPGLLNEYRGREEQVLAGLTEQHKGERSATGEETGEHIEAVDRNHLQDSPGVVGDGWGELLPSLENFSYEHYGIKLRSP</sequence>
<evidence type="ECO:0008006" key="3">
    <source>
        <dbReference type="Google" id="ProtNLM"/>
    </source>
</evidence>
<dbReference type="FunFam" id="3.40.50.1000:FF:000131">
    <property type="entry name" value="HAD superfamily hydrolase, putative"/>
    <property type="match status" value="1"/>
</dbReference>
<dbReference type="SFLD" id="SFLDS00003">
    <property type="entry name" value="Haloacid_Dehalogenase"/>
    <property type="match status" value="1"/>
</dbReference>
<organism evidence="1 2">
    <name type="scientific">Glutinoglossum americanum</name>
    <dbReference type="NCBI Taxonomy" id="1670608"/>
    <lineage>
        <taxon>Eukaryota</taxon>
        <taxon>Fungi</taxon>
        <taxon>Dikarya</taxon>
        <taxon>Ascomycota</taxon>
        <taxon>Pezizomycotina</taxon>
        <taxon>Geoglossomycetes</taxon>
        <taxon>Geoglossales</taxon>
        <taxon>Geoglossaceae</taxon>
        <taxon>Glutinoglossum</taxon>
    </lineage>
</organism>
<reference evidence="1" key="1">
    <citation type="submission" date="2021-03" db="EMBL/GenBank/DDBJ databases">
        <title>Comparative genomics and phylogenomic investigation of the class Geoglossomycetes provide insights into ecological specialization and systematics.</title>
        <authorList>
            <person name="Melie T."/>
            <person name="Pirro S."/>
            <person name="Miller A.N."/>
            <person name="Quandt A."/>
        </authorList>
    </citation>
    <scope>NUCLEOTIDE SEQUENCE</scope>
    <source>
        <strain evidence="1">GBOQ0MN5Z8</strain>
    </source>
</reference>
<dbReference type="EMBL" id="JAGHQL010000002">
    <property type="protein sequence ID" value="KAH0547666.1"/>
    <property type="molecule type" value="Genomic_DNA"/>
</dbReference>
<dbReference type="InterPro" id="IPR006439">
    <property type="entry name" value="HAD-SF_hydro_IA"/>
</dbReference>
<dbReference type="NCBIfam" id="TIGR01509">
    <property type="entry name" value="HAD-SF-IA-v3"/>
    <property type="match status" value="1"/>
</dbReference>
<name>A0A9P8L709_9PEZI</name>
<dbReference type="Pfam" id="PF00702">
    <property type="entry name" value="Hydrolase"/>
    <property type="match status" value="1"/>
</dbReference>
<dbReference type="OrthoDB" id="40579at2759"/>
<dbReference type="SFLD" id="SFLDG01129">
    <property type="entry name" value="C1.5:_HAD__Beta-PGM__Phosphata"/>
    <property type="match status" value="1"/>
</dbReference>
<dbReference type="Gene3D" id="3.40.50.1000">
    <property type="entry name" value="HAD superfamily/HAD-like"/>
    <property type="match status" value="1"/>
</dbReference>
<dbReference type="GO" id="GO:0016791">
    <property type="term" value="F:phosphatase activity"/>
    <property type="evidence" value="ECO:0007669"/>
    <property type="project" value="TreeGrafter"/>
</dbReference>
<dbReference type="InterPro" id="IPR023198">
    <property type="entry name" value="PGP-like_dom2"/>
</dbReference>
<dbReference type="InterPro" id="IPR023214">
    <property type="entry name" value="HAD_sf"/>
</dbReference>
<dbReference type="SUPFAM" id="SSF56784">
    <property type="entry name" value="HAD-like"/>
    <property type="match status" value="1"/>
</dbReference>
<evidence type="ECO:0000313" key="1">
    <source>
        <dbReference type="EMBL" id="KAH0547666.1"/>
    </source>
</evidence>
<accession>A0A9P8L709</accession>
<evidence type="ECO:0000313" key="2">
    <source>
        <dbReference type="Proteomes" id="UP000698800"/>
    </source>
</evidence>
<keyword evidence="2" id="KW-1185">Reference proteome</keyword>
<dbReference type="Proteomes" id="UP000698800">
    <property type="component" value="Unassembled WGS sequence"/>
</dbReference>
<dbReference type="PANTHER" id="PTHR18901:SF38">
    <property type="entry name" value="PSEUDOURIDINE-5'-PHOSPHATASE"/>
    <property type="match status" value="1"/>
</dbReference>
<gene>
    <name evidence="1" type="ORF">FGG08_000155</name>
</gene>